<geneLocation type="plasmid" evidence="2 3">
    <name>pROB01</name>
</geneLocation>
<reference evidence="2 3" key="1">
    <citation type="submission" date="2009-03" db="EMBL/GenBank/DDBJ databases">
        <title>Comparison of the complete genome sequences of Rhodococcus erythropolis PR4 and Rhodococcus opacus B4.</title>
        <authorList>
            <person name="Takarada H."/>
            <person name="Sekine M."/>
            <person name="Hosoyama A."/>
            <person name="Yamada R."/>
            <person name="Fujisawa T."/>
            <person name="Omata S."/>
            <person name="Shimizu A."/>
            <person name="Tsukatani N."/>
            <person name="Tanikawa S."/>
            <person name="Fujita N."/>
            <person name="Harayama S."/>
        </authorList>
    </citation>
    <scope>NUCLEOTIDE SEQUENCE [LARGE SCALE GENOMIC DNA]</scope>
    <source>
        <strain evidence="2 3">B4</strain>
        <plasmid evidence="2 3">pROB01</plasmid>
    </source>
</reference>
<feature type="transmembrane region" description="Helical" evidence="1">
    <location>
        <begin position="70"/>
        <end position="91"/>
    </location>
</feature>
<feature type="transmembrane region" description="Helical" evidence="1">
    <location>
        <begin position="157"/>
        <end position="179"/>
    </location>
</feature>
<dbReference type="AlphaFoldDB" id="C1BCG5"/>
<dbReference type="OrthoDB" id="4459989at2"/>
<dbReference type="HOGENOM" id="CLU_1320085_0_0_11"/>
<name>C1BCG5_RHOOB</name>
<dbReference type="PATRIC" id="fig|632772.20.peg.8277"/>
<sequence length="208" mass="21983">MLIVAMLALGAAFLGGALYPLLGVVRSWSDGDRSKNQATVAAMSLVALYGLLFLYSGVAGLFGARLSATTILAFFAVTVLVGTVFALASLYSKRRAWSLDNELRAASGRPDRRHWMPPLLVGLVWLMGGSIAQFGVLMLVASMSAGERSPETTTDDLGATVAIVFMAAVMVIAAGAAGAQKWRLHREESRLQVSDRMLAQRGHGGGRG</sequence>
<keyword evidence="1" id="KW-1133">Transmembrane helix</keyword>
<dbReference type="Proteomes" id="UP000002212">
    <property type="component" value="Plasmid pROB01"/>
</dbReference>
<feature type="transmembrane region" description="Helical" evidence="1">
    <location>
        <begin position="6"/>
        <end position="28"/>
    </location>
</feature>
<gene>
    <name evidence="2" type="ordered locus">ROP_pROB01-05210</name>
</gene>
<protein>
    <submittedName>
        <fullName evidence="2">Hypothetical membrane protein</fullName>
    </submittedName>
</protein>
<keyword evidence="1" id="KW-0472">Membrane</keyword>
<evidence type="ECO:0000313" key="3">
    <source>
        <dbReference type="Proteomes" id="UP000002212"/>
    </source>
</evidence>
<dbReference type="RefSeq" id="WP_012686984.1">
    <property type="nucleotide sequence ID" value="NC_012520.1"/>
</dbReference>
<feature type="transmembrane region" description="Helical" evidence="1">
    <location>
        <begin position="40"/>
        <end position="64"/>
    </location>
</feature>
<organism evidence="2 3">
    <name type="scientific">Rhodococcus opacus (strain B4)</name>
    <dbReference type="NCBI Taxonomy" id="632772"/>
    <lineage>
        <taxon>Bacteria</taxon>
        <taxon>Bacillati</taxon>
        <taxon>Actinomycetota</taxon>
        <taxon>Actinomycetes</taxon>
        <taxon>Mycobacteriales</taxon>
        <taxon>Nocardiaceae</taxon>
        <taxon>Rhodococcus</taxon>
    </lineage>
</organism>
<accession>C1BCG5</accession>
<evidence type="ECO:0000256" key="1">
    <source>
        <dbReference type="SAM" id="Phobius"/>
    </source>
</evidence>
<dbReference type="EMBL" id="AP011116">
    <property type="protein sequence ID" value="BAH56020.1"/>
    <property type="molecule type" value="Genomic_DNA"/>
</dbReference>
<keyword evidence="2" id="KW-0614">Plasmid</keyword>
<proteinExistence type="predicted"/>
<keyword evidence="1" id="KW-0812">Transmembrane</keyword>
<feature type="transmembrane region" description="Helical" evidence="1">
    <location>
        <begin position="119"/>
        <end position="145"/>
    </location>
</feature>
<dbReference type="KEGG" id="rop:ROP_pROB01-05210"/>
<evidence type="ECO:0000313" key="2">
    <source>
        <dbReference type="EMBL" id="BAH56020.1"/>
    </source>
</evidence>